<accession>A0A9D1ALY2</accession>
<proteinExistence type="predicted"/>
<name>A0A9D1ALY2_9FIRM</name>
<dbReference type="InterPro" id="IPR025241">
    <property type="entry name" value="DUF4190"/>
</dbReference>
<gene>
    <name evidence="4" type="ORF">IAB89_03105</name>
</gene>
<organism evidence="4 5">
    <name type="scientific">Candidatus Caccousia avicola</name>
    <dbReference type="NCBI Taxonomy" id="2840721"/>
    <lineage>
        <taxon>Bacteria</taxon>
        <taxon>Bacillati</taxon>
        <taxon>Bacillota</taxon>
        <taxon>Clostridia</taxon>
        <taxon>Eubacteriales</taxon>
        <taxon>Oscillospiraceae</taxon>
        <taxon>Oscillospiraceae incertae sedis</taxon>
        <taxon>Candidatus Caccousia</taxon>
    </lineage>
</organism>
<feature type="transmembrane region" description="Helical" evidence="2">
    <location>
        <begin position="119"/>
        <end position="152"/>
    </location>
</feature>
<evidence type="ECO:0000313" key="4">
    <source>
        <dbReference type="EMBL" id="HIR46638.1"/>
    </source>
</evidence>
<feature type="compositionally biased region" description="Polar residues" evidence="1">
    <location>
        <begin position="1"/>
        <end position="29"/>
    </location>
</feature>
<keyword evidence="2" id="KW-0812">Transmembrane</keyword>
<reference evidence="4" key="2">
    <citation type="journal article" date="2021" name="PeerJ">
        <title>Extensive microbial diversity within the chicken gut microbiome revealed by metagenomics and culture.</title>
        <authorList>
            <person name="Gilroy R."/>
            <person name="Ravi A."/>
            <person name="Getino M."/>
            <person name="Pursley I."/>
            <person name="Horton D.L."/>
            <person name="Alikhan N.F."/>
            <person name="Baker D."/>
            <person name="Gharbi K."/>
            <person name="Hall N."/>
            <person name="Watson M."/>
            <person name="Adriaenssens E.M."/>
            <person name="Foster-Nyarko E."/>
            <person name="Jarju S."/>
            <person name="Secka A."/>
            <person name="Antonio M."/>
            <person name="Oren A."/>
            <person name="Chaudhuri R.R."/>
            <person name="La Ragione R."/>
            <person name="Hildebrand F."/>
            <person name="Pallen M.J."/>
        </authorList>
    </citation>
    <scope>NUCLEOTIDE SEQUENCE</scope>
    <source>
        <strain evidence="4">ChiSxjej1B13-7958</strain>
    </source>
</reference>
<evidence type="ECO:0000313" key="5">
    <source>
        <dbReference type="Proteomes" id="UP000824242"/>
    </source>
</evidence>
<dbReference type="Proteomes" id="UP000824242">
    <property type="component" value="Unassembled WGS sequence"/>
</dbReference>
<feature type="domain" description="DUF4190" evidence="3">
    <location>
        <begin position="118"/>
        <end position="179"/>
    </location>
</feature>
<evidence type="ECO:0000256" key="2">
    <source>
        <dbReference type="SAM" id="Phobius"/>
    </source>
</evidence>
<evidence type="ECO:0000256" key="1">
    <source>
        <dbReference type="SAM" id="MobiDB-lite"/>
    </source>
</evidence>
<dbReference type="Pfam" id="PF13828">
    <property type="entry name" value="DUF4190"/>
    <property type="match status" value="1"/>
</dbReference>
<evidence type="ECO:0000259" key="3">
    <source>
        <dbReference type="Pfam" id="PF13828"/>
    </source>
</evidence>
<sequence length="210" mass="23109">MDPNENRNYPSEENSSVPPSAPDQGSTQLPAGSQPPQYQPPQYDGSSSYQQPTYGQSYQAPQYSSQPYQAPDYQSQSYQQQPQQSYQSQPYQAPQYSAQPYQASPYDMQDQPKRSSGLAIASMVCGILSVVICCGMWISWILSVVAIILGAVSLSKRQGGRGMAIAGIITAVFGLLLSIGFFIFAYAVGQAGNSFDSSYSYYYNYYDDIF</sequence>
<keyword evidence="2" id="KW-0472">Membrane</keyword>
<feature type="compositionally biased region" description="Low complexity" evidence="1">
    <location>
        <begin position="30"/>
        <end position="92"/>
    </location>
</feature>
<keyword evidence="2" id="KW-1133">Transmembrane helix</keyword>
<dbReference type="EMBL" id="DVGZ01000029">
    <property type="protein sequence ID" value="HIR46638.1"/>
    <property type="molecule type" value="Genomic_DNA"/>
</dbReference>
<feature type="region of interest" description="Disordered" evidence="1">
    <location>
        <begin position="1"/>
        <end position="92"/>
    </location>
</feature>
<dbReference type="AlphaFoldDB" id="A0A9D1ALY2"/>
<feature type="transmembrane region" description="Helical" evidence="2">
    <location>
        <begin position="164"/>
        <end position="188"/>
    </location>
</feature>
<reference evidence="4" key="1">
    <citation type="submission" date="2020-10" db="EMBL/GenBank/DDBJ databases">
        <authorList>
            <person name="Gilroy R."/>
        </authorList>
    </citation>
    <scope>NUCLEOTIDE SEQUENCE</scope>
    <source>
        <strain evidence="4">ChiSxjej1B13-7958</strain>
    </source>
</reference>
<protein>
    <submittedName>
        <fullName evidence="4">DUF4190 domain-containing protein</fullName>
    </submittedName>
</protein>
<comment type="caution">
    <text evidence="4">The sequence shown here is derived from an EMBL/GenBank/DDBJ whole genome shotgun (WGS) entry which is preliminary data.</text>
</comment>